<reference evidence="1 2" key="1">
    <citation type="submission" date="2016-04" db="EMBL/GenBank/DDBJ databases">
        <title>A degradative enzymes factory behind the ericoid mycorrhizal symbiosis.</title>
        <authorList>
            <consortium name="DOE Joint Genome Institute"/>
            <person name="Martino E."/>
            <person name="Morin E."/>
            <person name="Grelet G."/>
            <person name="Kuo A."/>
            <person name="Kohler A."/>
            <person name="Daghino S."/>
            <person name="Barry K."/>
            <person name="Choi C."/>
            <person name="Cichocki N."/>
            <person name="Clum A."/>
            <person name="Copeland A."/>
            <person name="Hainaut M."/>
            <person name="Haridas S."/>
            <person name="Labutti K."/>
            <person name="Lindquist E."/>
            <person name="Lipzen A."/>
            <person name="Khouja H.-R."/>
            <person name="Murat C."/>
            <person name="Ohm R."/>
            <person name="Olson A."/>
            <person name="Spatafora J."/>
            <person name="Veneault-Fourrey C."/>
            <person name="Henrissat B."/>
            <person name="Grigoriev I."/>
            <person name="Martin F."/>
            <person name="Perotto S."/>
        </authorList>
    </citation>
    <scope>NUCLEOTIDE SEQUENCE [LARGE SCALE GENOMIC DNA]</scope>
    <source>
        <strain evidence="1 2">F</strain>
    </source>
</reference>
<gene>
    <name evidence="1" type="ORF">L207DRAFT_509179</name>
</gene>
<dbReference type="Pfam" id="PF11927">
    <property type="entry name" value="HODM_asu-like"/>
    <property type="match status" value="1"/>
</dbReference>
<organism evidence="1 2">
    <name type="scientific">Hyaloscypha variabilis (strain UAMH 11265 / GT02V1 / F)</name>
    <name type="common">Meliniomyces variabilis</name>
    <dbReference type="NCBI Taxonomy" id="1149755"/>
    <lineage>
        <taxon>Eukaryota</taxon>
        <taxon>Fungi</taxon>
        <taxon>Dikarya</taxon>
        <taxon>Ascomycota</taxon>
        <taxon>Pezizomycotina</taxon>
        <taxon>Leotiomycetes</taxon>
        <taxon>Helotiales</taxon>
        <taxon>Hyaloscyphaceae</taxon>
        <taxon>Hyaloscypha</taxon>
        <taxon>Hyaloscypha variabilis</taxon>
    </lineage>
</organism>
<evidence type="ECO:0000313" key="1">
    <source>
        <dbReference type="EMBL" id="PMD44431.1"/>
    </source>
</evidence>
<protein>
    <submittedName>
        <fullName evidence="1">Uncharacterized protein</fullName>
    </submittedName>
</protein>
<name>A0A2J6S0X8_HYAVF</name>
<accession>A0A2J6S0X8</accession>
<keyword evidence="2" id="KW-1185">Reference proteome</keyword>
<proteinExistence type="predicted"/>
<sequence>MFQQEPFADSLPSPPKIEDIHIRHERQTLRRLPRTRAVMFLVRTYLTPLTDLLEERDSLYSLRSAIEAWPEEMARYKGRHVWADVFRRVCDEILGDYIPDEMGENGTGMPTE</sequence>
<dbReference type="OrthoDB" id="5043642at2759"/>
<evidence type="ECO:0000313" key="2">
    <source>
        <dbReference type="Proteomes" id="UP000235786"/>
    </source>
</evidence>
<dbReference type="Proteomes" id="UP000235786">
    <property type="component" value="Unassembled WGS sequence"/>
</dbReference>
<dbReference type="EMBL" id="KZ613941">
    <property type="protein sequence ID" value="PMD44431.1"/>
    <property type="molecule type" value="Genomic_DNA"/>
</dbReference>
<dbReference type="InterPro" id="IPR021848">
    <property type="entry name" value="HODM_asu-like"/>
</dbReference>
<dbReference type="AlphaFoldDB" id="A0A2J6S0X8"/>